<protein>
    <recommendedName>
        <fullName evidence="12">C2H2-type domain-containing protein</fullName>
    </recommendedName>
</protein>
<dbReference type="SUPFAM" id="SSF47095">
    <property type="entry name" value="HMG-box"/>
    <property type="match status" value="1"/>
</dbReference>
<dbReference type="PANTHER" id="PTHR24388">
    <property type="entry name" value="ZINC FINGER PROTEIN"/>
    <property type="match status" value="1"/>
</dbReference>
<dbReference type="InterPro" id="IPR036236">
    <property type="entry name" value="Znf_C2H2_sf"/>
</dbReference>
<dbReference type="AlphaFoldDB" id="A0A553NFT6"/>
<dbReference type="InterPro" id="IPR013087">
    <property type="entry name" value="Znf_C2H2_type"/>
</dbReference>
<dbReference type="GO" id="GO:0000981">
    <property type="term" value="F:DNA-binding transcription factor activity, RNA polymerase II-specific"/>
    <property type="evidence" value="ECO:0007669"/>
    <property type="project" value="TreeGrafter"/>
</dbReference>
<dbReference type="InterPro" id="IPR002857">
    <property type="entry name" value="Znf_CXXC"/>
</dbReference>
<dbReference type="Gene3D" id="3.30.160.60">
    <property type="entry name" value="Classic Zinc Finger"/>
    <property type="match status" value="3"/>
</dbReference>
<feature type="domain" description="C2H2-type" evidence="8">
    <location>
        <begin position="390"/>
        <end position="417"/>
    </location>
</feature>
<keyword evidence="11" id="KW-1185">Reference proteome</keyword>
<keyword evidence="4" id="KW-0862">Zinc</keyword>
<evidence type="ECO:0000313" key="11">
    <source>
        <dbReference type="Proteomes" id="UP000318571"/>
    </source>
</evidence>
<comment type="similarity">
    <text evidence="6">Belongs to the snail C2H2-type zinc-finger protein family.</text>
</comment>
<organism evidence="10 11">
    <name type="scientific">Tigriopus californicus</name>
    <name type="common">Marine copepod</name>
    <dbReference type="NCBI Taxonomy" id="6832"/>
    <lineage>
        <taxon>Eukaryota</taxon>
        <taxon>Metazoa</taxon>
        <taxon>Ecdysozoa</taxon>
        <taxon>Arthropoda</taxon>
        <taxon>Crustacea</taxon>
        <taxon>Multicrustacea</taxon>
        <taxon>Hexanauplia</taxon>
        <taxon>Copepoda</taxon>
        <taxon>Harpacticoida</taxon>
        <taxon>Harpacticidae</taxon>
        <taxon>Tigriopus</taxon>
    </lineage>
</organism>
<dbReference type="EMBL" id="VCGU01000458">
    <property type="protein sequence ID" value="TRY64258.1"/>
    <property type="molecule type" value="Genomic_DNA"/>
</dbReference>
<evidence type="ECO:0000256" key="2">
    <source>
        <dbReference type="ARBA" id="ARBA00022737"/>
    </source>
</evidence>
<reference evidence="10 11" key="1">
    <citation type="journal article" date="2018" name="Nat. Ecol. Evol.">
        <title>Genomic signatures of mitonuclear coevolution across populations of Tigriopus californicus.</title>
        <authorList>
            <person name="Barreto F.S."/>
            <person name="Watson E.T."/>
            <person name="Lima T.G."/>
            <person name="Willett C.S."/>
            <person name="Edmands S."/>
            <person name="Li W."/>
            <person name="Burton R.S."/>
        </authorList>
    </citation>
    <scope>NUCLEOTIDE SEQUENCE [LARGE SCALE GENOMIC DNA]</scope>
    <source>
        <strain evidence="10 11">San Diego</strain>
    </source>
</reference>
<gene>
    <name evidence="10" type="ORF">TCAL_07289</name>
</gene>
<dbReference type="InterPro" id="IPR036910">
    <property type="entry name" value="HMG_box_dom_sf"/>
</dbReference>
<dbReference type="GO" id="GO:0008270">
    <property type="term" value="F:zinc ion binding"/>
    <property type="evidence" value="ECO:0007669"/>
    <property type="project" value="UniProtKB-KW"/>
</dbReference>
<dbReference type="GO" id="GO:0005634">
    <property type="term" value="C:nucleus"/>
    <property type="evidence" value="ECO:0007669"/>
    <property type="project" value="UniProtKB-ARBA"/>
</dbReference>
<keyword evidence="5" id="KW-0539">Nucleus</keyword>
<dbReference type="SUPFAM" id="SSF57667">
    <property type="entry name" value="beta-beta-alpha zinc fingers"/>
    <property type="match status" value="2"/>
</dbReference>
<evidence type="ECO:0000256" key="1">
    <source>
        <dbReference type="ARBA" id="ARBA00022723"/>
    </source>
</evidence>
<evidence type="ECO:0000256" key="3">
    <source>
        <dbReference type="ARBA" id="ARBA00022771"/>
    </source>
</evidence>
<dbReference type="GO" id="GO:0000978">
    <property type="term" value="F:RNA polymerase II cis-regulatory region sequence-specific DNA binding"/>
    <property type="evidence" value="ECO:0007669"/>
    <property type="project" value="TreeGrafter"/>
</dbReference>
<keyword evidence="2" id="KW-0677">Repeat</keyword>
<evidence type="ECO:0000313" key="10">
    <source>
        <dbReference type="EMBL" id="TRY64258.1"/>
    </source>
</evidence>
<accession>A0A553NFT6</accession>
<keyword evidence="3 7" id="KW-0863">Zinc-finger</keyword>
<evidence type="ECO:0000259" key="8">
    <source>
        <dbReference type="PROSITE" id="PS50157"/>
    </source>
</evidence>
<dbReference type="SMART" id="SM00355">
    <property type="entry name" value="ZnF_C2H2"/>
    <property type="match status" value="8"/>
</dbReference>
<dbReference type="Pfam" id="PF00096">
    <property type="entry name" value="zf-C2H2"/>
    <property type="match status" value="2"/>
</dbReference>
<keyword evidence="1" id="KW-0479">Metal-binding</keyword>
<evidence type="ECO:0008006" key="12">
    <source>
        <dbReference type="Google" id="ProtNLM"/>
    </source>
</evidence>
<evidence type="ECO:0000256" key="6">
    <source>
        <dbReference type="ARBA" id="ARBA00037948"/>
    </source>
</evidence>
<evidence type="ECO:0000259" key="9">
    <source>
        <dbReference type="PROSITE" id="PS51058"/>
    </source>
</evidence>
<dbReference type="PROSITE" id="PS50157">
    <property type="entry name" value="ZINC_FINGER_C2H2_2"/>
    <property type="match status" value="3"/>
</dbReference>
<feature type="domain" description="CXXC-type" evidence="9">
    <location>
        <begin position="528"/>
        <end position="569"/>
    </location>
</feature>
<dbReference type="InterPro" id="IPR050527">
    <property type="entry name" value="Snail/Krueppel_Znf"/>
</dbReference>
<evidence type="ECO:0000256" key="5">
    <source>
        <dbReference type="ARBA" id="ARBA00023242"/>
    </source>
</evidence>
<dbReference type="PROSITE" id="PS00028">
    <property type="entry name" value="ZINC_FINGER_C2H2_1"/>
    <property type="match status" value="5"/>
</dbReference>
<comment type="caution">
    <text evidence="10">The sequence shown here is derived from an EMBL/GenBank/DDBJ whole genome shotgun (WGS) entry which is preliminary data.</text>
</comment>
<evidence type="ECO:0000256" key="7">
    <source>
        <dbReference type="PROSITE-ProRule" id="PRU00509"/>
    </source>
</evidence>
<evidence type="ECO:0000256" key="4">
    <source>
        <dbReference type="ARBA" id="ARBA00022833"/>
    </source>
</evidence>
<feature type="domain" description="C2H2-type" evidence="8">
    <location>
        <begin position="355"/>
        <end position="383"/>
    </location>
</feature>
<dbReference type="STRING" id="6832.A0A553NFT6"/>
<dbReference type="PROSITE" id="PS51058">
    <property type="entry name" value="ZF_CXXC"/>
    <property type="match status" value="1"/>
</dbReference>
<feature type="domain" description="C2H2-type" evidence="8">
    <location>
        <begin position="325"/>
        <end position="353"/>
    </location>
</feature>
<name>A0A553NFT6_TIGCA</name>
<dbReference type="Proteomes" id="UP000318571">
    <property type="component" value="Chromosome 10"/>
</dbReference>
<sequence>MSQFDSGIDGYKVFLAIQRKTWRKEHPDWTFPMIHENAMVLWHSLDPKKRNRYDCQALGILQKRSLRALKHCIGLPESDSDPLQGFRAFFLDKFPSFVVHGLNFNESIPRIKSQWDILDKTLRHIYKAREERLIYADLTDDIRHIWERSQKRLERLQQFEASSGQDLFENLELSGENWTNIDAKEQHRYNERVKEYKRGFLKKVPHHNQCPQCDHVYAHFDDLALHHRSKHVFYCRVCLLTFKSYKACHSHTLHNHFYEKLPKCDLCSFRGRHPTMVLSHIVREHHHDLGLSNQEPLVSKYLRRQETFLDNLKTEAPKTPQVQDFSCQDCSTRFENGSQLKYHRTKMHSVPKPSSICRFCDKSFYTASNLRRHIRKLHSTDTSKSVIPRVPCSLCQETFVDNYRLKIHMRKHTGELPFTCGKCTFGFKTNSDLKVHGKTCLGVRFTCAKCRRVFHFKKQLREHELWSEKCGTMRNHIHVLGDHSLGGSESQPSRYMKEKPRIVRLNFSKNQSVVGVNCENLHDQSVFTKRKRKVPCGICERCERDVNCGQCGSCQAQATTNVCEERKCLSFIEQFDVVKAKQKQVAKDLGLNLYENCPDIGADLSLMNGDEEKIQLDVDDPLPKEFVLDEDELLEGPDFTLDGILAGDNASAMHHQPQNVVFYNPDHVKERILVINEEIIENDI</sequence>
<proteinExistence type="inferred from homology"/>
<dbReference type="PANTHER" id="PTHR24388:SF104">
    <property type="entry name" value="AT-RICH BINDING PROTEIN-RELATED"/>
    <property type="match status" value="1"/>
</dbReference>